<dbReference type="RefSeq" id="WP_065398077.1">
    <property type="nucleotide sequence ID" value="NZ_MAYG01000001.1"/>
</dbReference>
<evidence type="ECO:0000313" key="1">
    <source>
        <dbReference type="EMBL" id="OCA74084.1"/>
    </source>
</evidence>
<name>A0A1B8ZR65_9FLAO</name>
<accession>A0A1B8ZR65</accession>
<dbReference type="STRING" id="651561.BBI00_06905"/>
<evidence type="ECO:0000313" key="2">
    <source>
        <dbReference type="Proteomes" id="UP000093432"/>
    </source>
</evidence>
<organism evidence="1 2">
    <name type="scientific">Chryseobacterium arthrosphaerae</name>
    <dbReference type="NCBI Taxonomy" id="651561"/>
    <lineage>
        <taxon>Bacteria</taxon>
        <taxon>Pseudomonadati</taxon>
        <taxon>Bacteroidota</taxon>
        <taxon>Flavobacteriia</taxon>
        <taxon>Flavobacteriales</taxon>
        <taxon>Weeksellaceae</taxon>
        <taxon>Chryseobacterium group</taxon>
        <taxon>Chryseobacterium</taxon>
    </lineage>
</organism>
<proteinExistence type="predicted"/>
<comment type="caution">
    <text evidence="1">The sequence shown here is derived from an EMBL/GenBank/DDBJ whole genome shotgun (WGS) entry which is preliminary data.</text>
</comment>
<dbReference type="OrthoDB" id="1241894at2"/>
<dbReference type="EMBL" id="MAYG01000001">
    <property type="protein sequence ID" value="OCA74084.1"/>
    <property type="molecule type" value="Genomic_DNA"/>
</dbReference>
<dbReference type="AlphaFoldDB" id="A0A1B8ZR65"/>
<dbReference type="Proteomes" id="UP000093432">
    <property type="component" value="Unassembled WGS sequence"/>
</dbReference>
<protein>
    <submittedName>
        <fullName evidence="1">Uncharacterized protein</fullName>
    </submittedName>
</protein>
<reference evidence="2" key="1">
    <citation type="submission" date="2016-07" db="EMBL/GenBank/DDBJ databases">
        <authorList>
            <person name="Florea S."/>
            <person name="Webb J.S."/>
            <person name="Jaromczyk J."/>
            <person name="Schardl C.L."/>
        </authorList>
    </citation>
    <scope>NUCLEOTIDE SEQUENCE [LARGE SCALE GENOMIC DNA]</scope>
    <source>
        <strain evidence="2">CC-VM-7</strain>
    </source>
</reference>
<sequence length="208" mass="24426">MELDFRKLLVSKLFGFSRKDEELIMNVYDQLFEHYNISVIDIKDSPYHQFKTDDPNLLKTPEICYYITNKEKTNQFYLFIMNVIGTSARGARMTDHKDTLEIWGLKKLDDDFGFISVNKKNFADKIAGIFSRFNVNFKENQDFKDFYVLGSDPYKTMTFLNPHRKEVIKAIPDEDFKIEVKNNLLSFGLPKVLNIENALITADFMENI</sequence>
<gene>
    <name evidence="1" type="ORF">BBI00_06905</name>
</gene>